<protein>
    <submittedName>
        <fullName evidence="1">Uncharacterized protein</fullName>
    </submittedName>
</protein>
<sequence length="37" mass="4112">CLVKCTGYSSITNATSGNALCIPRRNGIWKRIWIVCL</sequence>
<organism evidence="1">
    <name type="scientific">marine metagenome</name>
    <dbReference type="NCBI Taxonomy" id="408172"/>
    <lineage>
        <taxon>unclassified sequences</taxon>
        <taxon>metagenomes</taxon>
        <taxon>ecological metagenomes</taxon>
    </lineage>
</organism>
<reference evidence="1" key="1">
    <citation type="submission" date="2018-05" db="EMBL/GenBank/DDBJ databases">
        <authorList>
            <person name="Lanie J.A."/>
            <person name="Ng W.-L."/>
            <person name="Kazmierczak K.M."/>
            <person name="Andrzejewski T.M."/>
            <person name="Davidsen T.M."/>
            <person name="Wayne K.J."/>
            <person name="Tettelin H."/>
            <person name="Glass J.I."/>
            <person name="Rusch D."/>
            <person name="Podicherti R."/>
            <person name="Tsui H.-C.T."/>
            <person name="Winkler M.E."/>
        </authorList>
    </citation>
    <scope>NUCLEOTIDE SEQUENCE</scope>
</reference>
<accession>A0A382L7H5</accession>
<feature type="non-terminal residue" evidence="1">
    <location>
        <position position="1"/>
    </location>
</feature>
<dbReference type="AlphaFoldDB" id="A0A382L7H5"/>
<proteinExistence type="predicted"/>
<dbReference type="EMBL" id="UINC01085227">
    <property type="protein sequence ID" value="SVC32579.1"/>
    <property type="molecule type" value="Genomic_DNA"/>
</dbReference>
<feature type="non-terminal residue" evidence="1">
    <location>
        <position position="37"/>
    </location>
</feature>
<evidence type="ECO:0000313" key="1">
    <source>
        <dbReference type="EMBL" id="SVC32579.1"/>
    </source>
</evidence>
<gene>
    <name evidence="1" type="ORF">METZ01_LOCUS285433</name>
</gene>
<name>A0A382L7H5_9ZZZZ</name>